<organism evidence="3 4">
    <name type="scientific">Arachis hypogaea</name>
    <name type="common">Peanut</name>
    <dbReference type="NCBI Taxonomy" id="3818"/>
    <lineage>
        <taxon>Eukaryota</taxon>
        <taxon>Viridiplantae</taxon>
        <taxon>Streptophyta</taxon>
        <taxon>Embryophyta</taxon>
        <taxon>Tracheophyta</taxon>
        <taxon>Spermatophyta</taxon>
        <taxon>Magnoliopsida</taxon>
        <taxon>eudicotyledons</taxon>
        <taxon>Gunneridae</taxon>
        <taxon>Pentapetalae</taxon>
        <taxon>rosids</taxon>
        <taxon>fabids</taxon>
        <taxon>Fabales</taxon>
        <taxon>Fabaceae</taxon>
        <taxon>Papilionoideae</taxon>
        <taxon>50 kb inversion clade</taxon>
        <taxon>dalbergioids sensu lato</taxon>
        <taxon>Dalbergieae</taxon>
        <taxon>Pterocarpus clade</taxon>
        <taxon>Arachis</taxon>
    </lineage>
</organism>
<dbReference type="InterPro" id="IPR043534">
    <property type="entry name" value="EBDG/EBM"/>
</dbReference>
<dbReference type="Proteomes" id="UP000289738">
    <property type="component" value="Chromosome B07"/>
</dbReference>
<evidence type="ECO:0008006" key="5">
    <source>
        <dbReference type="Google" id="ProtNLM"/>
    </source>
</evidence>
<evidence type="ECO:0000313" key="4">
    <source>
        <dbReference type="Proteomes" id="UP000289738"/>
    </source>
</evidence>
<feature type="compositionally biased region" description="Basic and acidic residues" evidence="1">
    <location>
        <begin position="143"/>
        <end position="163"/>
    </location>
</feature>
<dbReference type="PANTHER" id="PTHR43536:SF1">
    <property type="entry name" value="MANNOSYLGLYCOPROTEIN ENDO-BETA-MANNOSIDASE"/>
    <property type="match status" value="1"/>
</dbReference>
<dbReference type="AlphaFoldDB" id="A0A444YCQ9"/>
<comment type="caution">
    <text evidence="3">The sequence shown here is derived from an EMBL/GenBank/DDBJ whole genome shotgun (WGS) entry which is preliminary data.</text>
</comment>
<dbReference type="PANTHER" id="PTHR43536">
    <property type="entry name" value="MANNOSYLGLYCOPROTEIN ENDO-BETA-MANNOSIDASE"/>
    <property type="match status" value="1"/>
</dbReference>
<keyword evidence="4" id="KW-1185">Reference proteome</keyword>
<feature type="compositionally biased region" description="Basic and acidic residues" evidence="1">
    <location>
        <begin position="180"/>
        <end position="202"/>
    </location>
</feature>
<dbReference type="EMBL" id="SDMP01000017">
    <property type="protein sequence ID" value="RYQ99698.1"/>
    <property type="molecule type" value="Genomic_DNA"/>
</dbReference>
<feature type="region of interest" description="Disordered" evidence="1">
    <location>
        <begin position="139"/>
        <end position="202"/>
    </location>
</feature>
<feature type="compositionally biased region" description="Basic and acidic residues" evidence="1">
    <location>
        <begin position="238"/>
        <end position="252"/>
    </location>
</feature>
<feature type="chain" id="PRO_5019047241" description="BURP domain-containing protein" evidence="2">
    <location>
        <begin position="20"/>
        <end position="343"/>
    </location>
</feature>
<accession>A0A444YCQ9</accession>
<evidence type="ECO:0000313" key="3">
    <source>
        <dbReference type="EMBL" id="RYQ99698.1"/>
    </source>
</evidence>
<feature type="region of interest" description="Disordered" evidence="1">
    <location>
        <begin position="229"/>
        <end position="319"/>
    </location>
</feature>
<feature type="signal peptide" evidence="2">
    <location>
        <begin position="1"/>
        <end position="19"/>
    </location>
</feature>
<sequence>MEHLIVLVAVILTILVIEGVPSSRDYNGGFASKLMDSFYKYGFNPEVGYVEEVSNPIWKYHKYIPYSKPTKVHDQIQLYGIAKDLDDFCFKAVNTTSEKLSNMAIDKVHESFTMIPKTVTPIFEMDYPKSEHAKPVYFLHTPPKSEKRSTESEYREEEERGGRDGTGGAGSHRCRRCRGSGREREKEIEIGDEGKRKEEVRGRRCCPAVLAITPGDRPCRSRSFHCRRQGLHRRHEKPPHVEEKDVTHRKEEGDDISSPPRLVAAAERGAPSSSSRLRVWGFEEREELAEERETQHPEREKSREEEGAGTPPLLLQAAPPLLWSPGAVLMSPEATARNSASLP</sequence>
<protein>
    <recommendedName>
        <fullName evidence="5">BURP domain-containing protein</fullName>
    </recommendedName>
</protein>
<feature type="compositionally biased region" description="Basic and acidic residues" evidence="1">
    <location>
        <begin position="291"/>
        <end position="306"/>
    </location>
</feature>
<dbReference type="STRING" id="3818.A0A444YCQ9"/>
<gene>
    <name evidence="3" type="ORF">Ahy_B07g087681</name>
</gene>
<evidence type="ECO:0000256" key="1">
    <source>
        <dbReference type="SAM" id="MobiDB-lite"/>
    </source>
</evidence>
<dbReference type="GO" id="GO:0004553">
    <property type="term" value="F:hydrolase activity, hydrolyzing O-glycosyl compounds"/>
    <property type="evidence" value="ECO:0007669"/>
    <property type="project" value="InterPro"/>
</dbReference>
<name>A0A444YCQ9_ARAHY</name>
<evidence type="ECO:0000256" key="2">
    <source>
        <dbReference type="SAM" id="SignalP"/>
    </source>
</evidence>
<proteinExistence type="predicted"/>
<reference evidence="3 4" key="1">
    <citation type="submission" date="2019-01" db="EMBL/GenBank/DDBJ databases">
        <title>Sequencing of cultivated peanut Arachis hypogaea provides insights into genome evolution and oil improvement.</title>
        <authorList>
            <person name="Chen X."/>
        </authorList>
    </citation>
    <scope>NUCLEOTIDE SEQUENCE [LARGE SCALE GENOMIC DNA]</scope>
    <source>
        <strain evidence="4">cv. Fuhuasheng</strain>
        <tissue evidence="3">Leaves</tissue>
    </source>
</reference>
<keyword evidence="2" id="KW-0732">Signal</keyword>